<feature type="chain" id="PRO_5002173068" description="Flagellar biosynthesis protein FliZ" evidence="8">
    <location>
        <begin position="32"/>
        <end position="221"/>
    </location>
</feature>
<keyword evidence="4 7" id="KW-1133">Transmembrane helix</keyword>
<organism evidence="9 10">
    <name type="scientific">Jeotgalibacillus soli</name>
    <dbReference type="NCBI Taxonomy" id="889306"/>
    <lineage>
        <taxon>Bacteria</taxon>
        <taxon>Bacillati</taxon>
        <taxon>Bacillota</taxon>
        <taxon>Bacilli</taxon>
        <taxon>Bacillales</taxon>
        <taxon>Caryophanaceae</taxon>
        <taxon>Jeotgalibacillus</taxon>
    </lineage>
</organism>
<dbReference type="STRING" id="889306.KP78_24420"/>
<comment type="subcellular location">
    <subcellularLocation>
        <location evidence="1">Cell membrane</location>
    </subcellularLocation>
</comment>
<evidence type="ECO:0000256" key="1">
    <source>
        <dbReference type="ARBA" id="ARBA00004236"/>
    </source>
</evidence>
<evidence type="ECO:0000313" key="9">
    <source>
        <dbReference type="EMBL" id="KIL44898.1"/>
    </source>
</evidence>
<dbReference type="GO" id="GO:0044781">
    <property type="term" value="P:bacterial-type flagellum organization"/>
    <property type="evidence" value="ECO:0007669"/>
    <property type="project" value="InterPro"/>
</dbReference>
<keyword evidence="8" id="KW-0732">Signal</keyword>
<reference evidence="9 10" key="1">
    <citation type="submission" date="2015-01" db="EMBL/GenBank/DDBJ databases">
        <title>Genome sequencing of Jeotgalibacillus soli.</title>
        <authorList>
            <person name="Goh K.M."/>
            <person name="Chan K.-G."/>
            <person name="Yaakop A.S."/>
            <person name="Ee R."/>
            <person name="Gan H.M."/>
            <person name="Chan C.S."/>
        </authorList>
    </citation>
    <scope>NUCLEOTIDE SEQUENCE [LARGE SCALE GENOMIC DNA]</scope>
    <source>
        <strain evidence="9 10">P9</strain>
    </source>
</reference>
<evidence type="ECO:0008006" key="11">
    <source>
        <dbReference type="Google" id="ProtNLM"/>
    </source>
</evidence>
<evidence type="ECO:0000256" key="3">
    <source>
        <dbReference type="ARBA" id="ARBA00022692"/>
    </source>
</evidence>
<gene>
    <name evidence="9" type="ORF">KP78_24420</name>
</gene>
<accession>A0A0C2VLL7</accession>
<evidence type="ECO:0000256" key="6">
    <source>
        <dbReference type="SAM" id="MobiDB-lite"/>
    </source>
</evidence>
<keyword evidence="10" id="KW-1185">Reference proteome</keyword>
<evidence type="ECO:0000313" key="10">
    <source>
        <dbReference type="Proteomes" id="UP000031938"/>
    </source>
</evidence>
<proteinExistence type="predicted"/>
<evidence type="ECO:0000256" key="7">
    <source>
        <dbReference type="SAM" id="Phobius"/>
    </source>
</evidence>
<evidence type="ECO:0000256" key="5">
    <source>
        <dbReference type="ARBA" id="ARBA00023136"/>
    </source>
</evidence>
<keyword evidence="5 7" id="KW-0472">Membrane</keyword>
<dbReference type="Proteomes" id="UP000031938">
    <property type="component" value="Unassembled WGS sequence"/>
</dbReference>
<keyword evidence="3 7" id="KW-0812">Transmembrane</keyword>
<dbReference type="EMBL" id="JXRP01000018">
    <property type="protein sequence ID" value="KIL44898.1"/>
    <property type="molecule type" value="Genomic_DNA"/>
</dbReference>
<dbReference type="GO" id="GO:0016020">
    <property type="term" value="C:membrane"/>
    <property type="evidence" value="ECO:0007669"/>
    <property type="project" value="InterPro"/>
</dbReference>
<comment type="caution">
    <text evidence="9">The sequence shown here is derived from an EMBL/GenBank/DDBJ whole genome shotgun (WGS) entry which is preliminary data.</text>
</comment>
<protein>
    <recommendedName>
        <fullName evidence="11">Flagellar biosynthesis protein FliZ</fullName>
    </recommendedName>
</protein>
<feature type="region of interest" description="Disordered" evidence="6">
    <location>
        <begin position="186"/>
        <end position="221"/>
    </location>
</feature>
<name>A0A0C2VLL7_9BACL</name>
<dbReference type="Pfam" id="PF04347">
    <property type="entry name" value="FliO"/>
    <property type="match status" value="1"/>
</dbReference>
<feature type="signal peptide" evidence="8">
    <location>
        <begin position="1"/>
        <end position="31"/>
    </location>
</feature>
<evidence type="ECO:0000256" key="8">
    <source>
        <dbReference type="SAM" id="SignalP"/>
    </source>
</evidence>
<feature type="compositionally biased region" description="Low complexity" evidence="6">
    <location>
        <begin position="186"/>
        <end position="199"/>
    </location>
</feature>
<evidence type="ECO:0000256" key="4">
    <source>
        <dbReference type="ARBA" id="ARBA00022989"/>
    </source>
</evidence>
<dbReference type="OrthoDB" id="2376965at2"/>
<dbReference type="PATRIC" id="fig|889306.3.peg.2454"/>
<evidence type="ECO:0000256" key="2">
    <source>
        <dbReference type="ARBA" id="ARBA00022475"/>
    </source>
</evidence>
<dbReference type="AlphaFoldDB" id="A0A0C2VLL7"/>
<sequence length="221" mass="25253">MRTYKLFSFSLLICLILLSFFSAGGSNTVYAEEQMVEECFELQDKCEDEVIPSISEEEQAGSNTVGLMDYIKMIGALVLVIALLYGLLKFVNNRTKNFQQSKLIQNMGGTTLGGNRSVQIVKIAGNYYVLGVGEDVQLIKEVTDDVERQKLEEYFEEKEEEFVQKSPIGHLILKWKSRLNQPNKQEQSSFQSLLSQQLTEQKEKRKKLFNRAKSKENNKDG</sequence>
<feature type="transmembrane region" description="Helical" evidence="7">
    <location>
        <begin position="70"/>
        <end position="88"/>
    </location>
</feature>
<dbReference type="RefSeq" id="WP_052474771.1">
    <property type="nucleotide sequence ID" value="NZ_JXRP01000018.1"/>
</dbReference>
<keyword evidence="2" id="KW-1003">Cell membrane</keyword>
<dbReference type="InterPro" id="IPR022781">
    <property type="entry name" value="Flagellar_biosynth_FliO"/>
</dbReference>